<evidence type="ECO:0000256" key="3">
    <source>
        <dbReference type="ARBA" id="ARBA00022833"/>
    </source>
</evidence>
<keyword evidence="8" id="KW-1185">Reference proteome</keyword>
<organism evidence="7 8">
    <name type="scientific">Coptotermes formosanus</name>
    <name type="common">Formosan subterranean termite</name>
    <dbReference type="NCBI Taxonomy" id="36987"/>
    <lineage>
        <taxon>Eukaryota</taxon>
        <taxon>Metazoa</taxon>
        <taxon>Ecdysozoa</taxon>
        <taxon>Arthropoda</taxon>
        <taxon>Hexapoda</taxon>
        <taxon>Insecta</taxon>
        <taxon>Pterygota</taxon>
        <taxon>Neoptera</taxon>
        <taxon>Polyneoptera</taxon>
        <taxon>Dictyoptera</taxon>
        <taxon>Blattodea</taxon>
        <taxon>Blattoidea</taxon>
        <taxon>Termitoidae</taxon>
        <taxon>Rhinotermitidae</taxon>
        <taxon>Coptotermes</taxon>
    </lineage>
</organism>
<accession>A0A6L2PJL9</accession>
<evidence type="ECO:0000256" key="5">
    <source>
        <dbReference type="SAM" id="Coils"/>
    </source>
</evidence>
<dbReference type="GO" id="GO:0008270">
    <property type="term" value="F:zinc ion binding"/>
    <property type="evidence" value="ECO:0007669"/>
    <property type="project" value="UniProtKB-KW"/>
</dbReference>
<keyword evidence="4 5" id="KW-0175">Coiled coil</keyword>
<sequence>MSLENKDSNVDHSACKPKSVEEAIGSHYALQVALQTMKERCQHLQQRLAAVEEENLRLRIENRRRRSDSACTITADALTNESEDSKIRINGLEEKVATLTRQKSQLTHHLFMVATENRQLWSRLSHLTQANQSLGSHLSKISTTLSRHHSTNSIIIPKSESPISSLSHRGDLNLSSNSVLTEESDNVAKKGTDTECDSAKERGNLFARTSHGVDEKSLEEISLKLIKSFLQEKTELEEQYAQMVEIQSDSSVCNIQNLGFTYLEDGNETIEDMKEHHRKLLELRDMLKQQQTVMKAAVANVERLKKVVSGSAVCSHCREKSGARRSLTDTDIEIEAEMESLRKWGIPDGTSYSEDIRRQLDQVAEPPGTTDDIFTPRMCRGQICPMCGKIYSQEIPFRTFQQHVSDHFTEEEPISSVINNFEVIT</sequence>
<dbReference type="Proteomes" id="UP000502823">
    <property type="component" value="Unassembled WGS sequence"/>
</dbReference>
<feature type="coiled-coil region" evidence="5">
    <location>
        <begin position="34"/>
        <end position="109"/>
    </location>
</feature>
<dbReference type="Pfam" id="PF18112">
    <property type="entry name" value="Zn-C2H2_12"/>
    <property type="match status" value="1"/>
</dbReference>
<dbReference type="EMBL" id="BLKM01004528">
    <property type="protein sequence ID" value="GFG31650.1"/>
    <property type="molecule type" value="Genomic_DNA"/>
</dbReference>
<dbReference type="InterPro" id="IPR041641">
    <property type="entry name" value="CALCOCO1/2_Zn_UBZ1"/>
</dbReference>
<comment type="caution">
    <text evidence="7">The sequence shown here is derived from an EMBL/GenBank/DDBJ whole genome shotgun (WGS) entry which is preliminary data.</text>
</comment>
<dbReference type="FunCoup" id="A0A6L2PJL9">
    <property type="interactions" value="77"/>
</dbReference>
<dbReference type="OrthoDB" id="6105729at2759"/>
<gene>
    <name evidence="7" type="ORF">Cfor_12546</name>
</gene>
<evidence type="ECO:0000313" key="8">
    <source>
        <dbReference type="Proteomes" id="UP000502823"/>
    </source>
</evidence>
<evidence type="ECO:0000313" key="7">
    <source>
        <dbReference type="EMBL" id="GFG31650.1"/>
    </source>
</evidence>
<keyword evidence="3" id="KW-0862">Zinc</keyword>
<feature type="coiled-coil region" evidence="5">
    <location>
        <begin position="270"/>
        <end position="307"/>
    </location>
</feature>
<dbReference type="AlphaFoldDB" id="A0A6L2PJL9"/>
<evidence type="ECO:0000256" key="1">
    <source>
        <dbReference type="ARBA" id="ARBA00022723"/>
    </source>
</evidence>
<reference evidence="8" key="1">
    <citation type="submission" date="2020-01" db="EMBL/GenBank/DDBJ databases">
        <title>Draft genome sequence of the Termite Coptotermes fromosanus.</title>
        <authorList>
            <person name="Itakura S."/>
            <person name="Yosikawa Y."/>
            <person name="Umezawa K."/>
        </authorList>
    </citation>
    <scope>NUCLEOTIDE SEQUENCE [LARGE SCALE GENOMIC DNA]</scope>
</reference>
<feature type="domain" description="UBZ1-type" evidence="6">
    <location>
        <begin position="383"/>
        <end position="408"/>
    </location>
</feature>
<evidence type="ECO:0000256" key="4">
    <source>
        <dbReference type="ARBA" id="ARBA00023054"/>
    </source>
</evidence>
<evidence type="ECO:0000256" key="2">
    <source>
        <dbReference type="ARBA" id="ARBA00022771"/>
    </source>
</evidence>
<keyword evidence="2" id="KW-0863">Zinc-finger</keyword>
<keyword evidence="1" id="KW-0479">Metal-binding</keyword>
<protein>
    <recommendedName>
        <fullName evidence="6">UBZ1-type domain-containing protein</fullName>
    </recommendedName>
</protein>
<name>A0A6L2PJL9_COPFO</name>
<proteinExistence type="predicted"/>
<evidence type="ECO:0000259" key="6">
    <source>
        <dbReference type="Pfam" id="PF18112"/>
    </source>
</evidence>
<dbReference type="InParanoid" id="A0A6L2PJL9"/>